<dbReference type="EMBL" id="CP046902">
    <property type="protein sequence ID" value="QGZ30212.1"/>
    <property type="molecule type" value="Genomic_DNA"/>
</dbReference>
<dbReference type="GO" id="GO:0003677">
    <property type="term" value="F:DNA binding"/>
    <property type="evidence" value="ECO:0007669"/>
    <property type="project" value="UniProtKB-UniRule"/>
</dbReference>
<dbReference type="Pfam" id="PF00440">
    <property type="entry name" value="TetR_N"/>
    <property type="match status" value="1"/>
</dbReference>
<sequence length="191" mass="20995">MRYSASHKQQTRQRLVESSGAIAKRGGFATTGVDGLMKAIGLTGGAFYGHFPSKNDLFTEVVRRELSQSPILAREGVLDRQRLERCLDGYLSLAHLHNPEAGCAIPALGAEIARAHVQVREEAEHWLCTLQQAWASALGDDQKAWALIAQCVGALVVARMLASEDLQREVLEASRNHLRATTATNDRPRLR</sequence>
<reference evidence="6 7" key="1">
    <citation type="submission" date="2019-12" db="EMBL/GenBank/DDBJ databases">
        <title>Complete genome sequence of Pseudomonas stutzeri.</title>
        <authorList>
            <person name="Lim S.R."/>
            <person name="Kim J.H."/>
        </authorList>
    </citation>
    <scope>NUCLEOTIDE SEQUENCE [LARGE SCALE GENOMIC DNA]</scope>
    <source>
        <strain evidence="6 7">PM101005</strain>
    </source>
</reference>
<dbReference type="AlphaFoldDB" id="A0A6I6LU55"/>
<evidence type="ECO:0000313" key="7">
    <source>
        <dbReference type="Proteomes" id="UP000438983"/>
    </source>
</evidence>
<dbReference type="PROSITE" id="PS50977">
    <property type="entry name" value="HTH_TETR_2"/>
    <property type="match status" value="1"/>
</dbReference>
<keyword evidence="1" id="KW-0805">Transcription regulation</keyword>
<dbReference type="InterPro" id="IPR001647">
    <property type="entry name" value="HTH_TetR"/>
</dbReference>
<dbReference type="InterPro" id="IPR036271">
    <property type="entry name" value="Tet_transcr_reg_TetR-rel_C_sf"/>
</dbReference>
<evidence type="ECO:0000313" key="6">
    <source>
        <dbReference type="EMBL" id="QGZ30212.1"/>
    </source>
</evidence>
<dbReference type="Proteomes" id="UP000438983">
    <property type="component" value="Chromosome"/>
</dbReference>
<organism evidence="6 7">
    <name type="scientific">Stutzerimonas stutzeri</name>
    <name type="common">Pseudomonas stutzeri</name>
    <dbReference type="NCBI Taxonomy" id="316"/>
    <lineage>
        <taxon>Bacteria</taxon>
        <taxon>Pseudomonadati</taxon>
        <taxon>Pseudomonadota</taxon>
        <taxon>Gammaproteobacteria</taxon>
        <taxon>Pseudomonadales</taxon>
        <taxon>Pseudomonadaceae</taxon>
        <taxon>Stutzerimonas</taxon>
    </lineage>
</organism>
<evidence type="ECO:0000256" key="2">
    <source>
        <dbReference type="ARBA" id="ARBA00023125"/>
    </source>
</evidence>
<dbReference type="SUPFAM" id="SSF46689">
    <property type="entry name" value="Homeodomain-like"/>
    <property type="match status" value="1"/>
</dbReference>
<protein>
    <submittedName>
        <fullName evidence="6">TetR family transcriptional regulator</fullName>
    </submittedName>
</protein>
<name>A0A6I6LU55_STUST</name>
<accession>A0A6I6LU55</accession>
<dbReference type="InterPro" id="IPR009057">
    <property type="entry name" value="Homeodomain-like_sf"/>
</dbReference>
<keyword evidence="2 4" id="KW-0238">DNA-binding</keyword>
<feature type="domain" description="HTH tetR-type" evidence="5">
    <location>
        <begin position="9"/>
        <end position="69"/>
    </location>
</feature>
<dbReference type="Gene3D" id="1.10.357.10">
    <property type="entry name" value="Tetracycline Repressor, domain 2"/>
    <property type="match status" value="1"/>
</dbReference>
<gene>
    <name evidence="6" type="ORF">GQA94_09125</name>
</gene>
<proteinExistence type="predicted"/>
<dbReference type="OrthoDB" id="9798857at2"/>
<evidence type="ECO:0000259" key="5">
    <source>
        <dbReference type="PROSITE" id="PS50977"/>
    </source>
</evidence>
<keyword evidence="3" id="KW-0804">Transcription</keyword>
<evidence type="ECO:0000256" key="3">
    <source>
        <dbReference type="ARBA" id="ARBA00023163"/>
    </source>
</evidence>
<dbReference type="PANTHER" id="PTHR47506:SF7">
    <property type="entry name" value="TRANSCRIPTIONAL REGULATORY PROTEIN"/>
    <property type="match status" value="1"/>
</dbReference>
<dbReference type="Gene3D" id="1.10.10.60">
    <property type="entry name" value="Homeodomain-like"/>
    <property type="match status" value="1"/>
</dbReference>
<evidence type="ECO:0000256" key="1">
    <source>
        <dbReference type="ARBA" id="ARBA00023015"/>
    </source>
</evidence>
<dbReference type="PANTHER" id="PTHR47506">
    <property type="entry name" value="TRANSCRIPTIONAL REGULATORY PROTEIN"/>
    <property type="match status" value="1"/>
</dbReference>
<dbReference type="SUPFAM" id="SSF48498">
    <property type="entry name" value="Tetracyclin repressor-like, C-terminal domain"/>
    <property type="match status" value="1"/>
</dbReference>
<feature type="DNA-binding region" description="H-T-H motif" evidence="4">
    <location>
        <begin position="32"/>
        <end position="51"/>
    </location>
</feature>
<evidence type="ECO:0000256" key="4">
    <source>
        <dbReference type="PROSITE-ProRule" id="PRU00335"/>
    </source>
</evidence>
<dbReference type="RefSeq" id="WP_158187715.1">
    <property type="nucleotide sequence ID" value="NZ_CP046902.1"/>
</dbReference>